<organism evidence="2 3">
    <name type="scientific">Novipirellula aureliae</name>
    <dbReference type="NCBI Taxonomy" id="2527966"/>
    <lineage>
        <taxon>Bacteria</taxon>
        <taxon>Pseudomonadati</taxon>
        <taxon>Planctomycetota</taxon>
        <taxon>Planctomycetia</taxon>
        <taxon>Pirellulales</taxon>
        <taxon>Pirellulaceae</taxon>
        <taxon>Novipirellula</taxon>
    </lineage>
</organism>
<evidence type="ECO:0000256" key="1">
    <source>
        <dbReference type="SAM" id="MobiDB-lite"/>
    </source>
</evidence>
<dbReference type="AlphaFoldDB" id="A0A5C6E502"/>
<comment type="caution">
    <text evidence="2">The sequence shown here is derived from an EMBL/GenBank/DDBJ whole genome shotgun (WGS) entry which is preliminary data.</text>
</comment>
<proteinExistence type="predicted"/>
<evidence type="ECO:0000313" key="2">
    <source>
        <dbReference type="EMBL" id="TWU43930.1"/>
    </source>
</evidence>
<feature type="compositionally biased region" description="Acidic residues" evidence="1">
    <location>
        <begin position="611"/>
        <end position="625"/>
    </location>
</feature>
<sequence length="625" mass="69205">MAVAIVNRSMTYQSLVGSLLLVLCVCFTRFSAAQDSESGSEKASTWASVEDPLQIDQPWDFAPYRVLIWIASNDPLVDAADVEDELRTYLDRDFAALWKVDIADAPPAVATAAQRHLADISFEEIASTDPVVAVKRDHPDSVRLRVAENVGQYVSTVYGTTALIEQVEQAAAEIDNETIDGVKPKLKAIEGDTLSLLEHWKKKDTEAILVARGMADTLEPAAKIITVPQNGLIIDAARNYDKIFIVRVDRRSLLTHVSSIELDSLMRHFGTVAEESCLNLSEIPSTIGLAVTDSFAPMVRIEESGVRSAKALIRAGGLALDPKSPAMINVGDVLEPMIRKNDRNGNPTTIGPLEWAFLVVKEKDGSKVEMDYHAGRAGGLQGRKNNRTFRMALRVRPVNESTMLRLHAQGDKDFPLIGYEIHDKNLETGDMTFVGRTDWNGRLEVGRIDRSPLRLMYVKNGGAILARLPMVPGLTEREVADLSGDDMRLQAEAYIRGVQNAIVDLVAIRELFAARIKNHLQSGELDRAEELFNALSKQPTSERLSDDMGRKQAAFLKALAGPQNLRQRKKIDEMFTMTRRLLSKHISPARLREIDADIIQARENGGRLPAEEEQPAEEEVVDTTK</sequence>
<protein>
    <submittedName>
        <fullName evidence="2">Uncharacterized protein</fullName>
    </submittedName>
</protein>
<reference evidence="2 3" key="1">
    <citation type="submission" date="2019-02" db="EMBL/GenBank/DDBJ databases">
        <title>Deep-cultivation of Planctomycetes and their phenomic and genomic characterization uncovers novel biology.</title>
        <authorList>
            <person name="Wiegand S."/>
            <person name="Jogler M."/>
            <person name="Boedeker C."/>
            <person name="Pinto D."/>
            <person name="Vollmers J."/>
            <person name="Rivas-Marin E."/>
            <person name="Kohn T."/>
            <person name="Peeters S.H."/>
            <person name="Heuer A."/>
            <person name="Rast P."/>
            <person name="Oberbeckmann S."/>
            <person name="Bunk B."/>
            <person name="Jeske O."/>
            <person name="Meyerdierks A."/>
            <person name="Storesund J.E."/>
            <person name="Kallscheuer N."/>
            <person name="Luecker S."/>
            <person name="Lage O.M."/>
            <person name="Pohl T."/>
            <person name="Merkel B.J."/>
            <person name="Hornburger P."/>
            <person name="Mueller R.-W."/>
            <person name="Bruemmer F."/>
            <person name="Labrenz M."/>
            <person name="Spormann A.M."/>
            <person name="Op Den Camp H."/>
            <person name="Overmann J."/>
            <person name="Amann R."/>
            <person name="Jetten M.S.M."/>
            <person name="Mascher T."/>
            <person name="Medema M.H."/>
            <person name="Devos D.P."/>
            <person name="Kaster A.-K."/>
            <person name="Ovreas L."/>
            <person name="Rohde M."/>
            <person name="Galperin M.Y."/>
            <person name="Jogler C."/>
        </authorList>
    </citation>
    <scope>NUCLEOTIDE SEQUENCE [LARGE SCALE GENOMIC DNA]</scope>
    <source>
        <strain evidence="2 3">Q31b</strain>
    </source>
</reference>
<dbReference type="EMBL" id="SJPY01000002">
    <property type="protein sequence ID" value="TWU43930.1"/>
    <property type="molecule type" value="Genomic_DNA"/>
</dbReference>
<accession>A0A5C6E502</accession>
<keyword evidence="3" id="KW-1185">Reference proteome</keyword>
<dbReference type="Proteomes" id="UP000315471">
    <property type="component" value="Unassembled WGS sequence"/>
</dbReference>
<feature type="region of interest" description="Disordered" evidence="1">
    <location>
        <begin position="602"/>
        <end position="625"/>
    </location>
</feature>
<evidence type="ECO:0000313" key="3">
    <source>
        <dbReference type="Proteomes" id="UP000315471"/>
    </source>
</evidence>
<name>A0A5C6E502_9BACT</name>
<gene>
    <name evidence="2" type="ORF">Q31b_14620</name>
</gene>